<dbReference type="Proteomes" id="UP001634393">
    <property type="component" value="Unassembled WGS sequence"/>
</dbReference>
<evidence type="ECO:0000256" key="4">
    <source>
        <dbReference type="ARBA" id="ARBA00022989"/>
    </source>
</evidence>
<feature type="transmembrane region" description="Helical" evidence="6">
    <location>
        <begin position="259"/>
        <end position="283"/>
    </location>
</feature>
<comment type="caution">
    <text evidence="8">The sequence shown here is derived from an EMBL/GenBank/DDBJ whole genome shotgun (WGS) entry which is preliminary data.</text>
</comment>
<feature type="transmembrane region" description="Helical" evidence="6">
    <location>
        <begin position="367"/>
        <end position="388"/>
    </location>
</feature>
<evidence type="ECO:0000313" key="8">
    <source>
        <dbReference type="EMBL" id="KAL3813380.1"/>
    </source>
</evidence>
<evidence type="ECO:0000259" key="7">
    <source>
        <dbReference type="Pfam" id="PF01490"/>
    </source>
</evidence>
<keyword evidence="9" id="KW-1185">Reference proteome</keyword>
<feature type="transmembrane region" description="Helical" evidence="6">
    <location>
        <begin position="150"/>
        <end position="172"/>
    </location>
</feature>
<evidence type="ECO:0000256" key="3">
    <source>
        <dbReference type="ARBA" id="ARBA00022970"/>
    </source>
</evidence>
<dbReference type="EMBL" id="JBJXBP010000008">
    <property type="protein sequence ID" value="KAL3813380.1"/>
    <property type="molecule type" value="Genomic_DNA"/>
</dbReference>
<reference evidence="8 9" key="1">
    <citation type="submission" date="2024-12" db="EMBL/GenBank/DDBJ databases">
        <title>The unique morphological basis and parallel evolutionary history of personate flowers in Penstemon.</title>
        <authorList>
            <person name="Depatie T.H."/>
            <person name="Wessinger C.A."/>
        </authorList>
    </citation>
    <scope>NUCLEOTIDE SEQUENCE [LARGE SCALE GENOMIC DNA]</scope>
    <source>
        <strain evidence="8">WTNN_2</strain>
        <tissue evidence="8">Leaf</tissue>
    </source>
</reference>
<feature type="transmembrane region" description="Helical" evidence="6">
    <location>
        <begin position="118"/>
        <end position="138"/>
    </location>
</feature>
<evidence type="ECO:0000256" key="2">
    <source>
        <dbReference type="ARBA" id="ARBA00022692"/>
    </source>
</evidence>
<dbReference type="AlphaFoldDB" id="A0ABD3RK62"/>
<feature type="transmembrane region" description="Helical" evidence="6">
    <location>
        <begin position="339"/>
        <end position="361"/>
    </location>
</feature>
<organism evidence="8 9">
    <name type="scientific">Penstemon smallii</name>
    <dbReference type="NCBI Taxonomy" id="265156"/>
    <lineage>
        <taxon>Eukaryota</taxon>
        <taxon>Viridiplantae</taxon>
        <taxon>Streptophyta</taxon>
        <taxon>Embryophyta</taxon>
        <taxon>Tracheophyta</taxon>
        <taxon>Spermatophyta</taxon>
        <taxon>Magnoliopsida</taxon>
        <taxon>eudicotyledons</taxon>
        <taxon>Gunneridae</taxon>
        <taxon>Pentapetalae</taxon>
        <taxon>asterids</taxon>
        <taxon>lamiids</taxon>
        <taxon>Lamiales</taxon>
        <taxon>Plantaginaceae</taxon>
        <taxon>Cheloneae</taxon>
        <taxon>Penstemon</taxon>
    </lineage>
</organism>
<evidence type="ECO:0000256" key="5">
    <source>
        <dbReference type="ARBA" id="ARBA00023136"/>
    </source>
</evidence>
<dbReference type="PANTHER" id="PTHR22950">
    <property type="entry name" value="AMINO ACID TRANSPORTER"/>
    <property type="match status" value="1"/>
</dbReference>
<feature type="transmembrane region" description="Helical" evidence="6">
    <location>
        <begin position="70"/>
        <end position="91"/>
    </location>
</feature>
<protein>
    <recommendedName>
        <fullName evidence="7">Amino acid transporter transmembrane domain-containing protein</fullName>
    </recommendedName>
</protein>
<keyword evidence="5 6" id="KW-0472">Membrane</keyword>
<keyword evidence="2 6" id="KW-0812">Transmembrane</keyword>
<dbReference type="GO" id="GO:0031090">
    <property type="term" value="C:organelle membrane"/>
    <property type="evidence" value="ECO:0007669"/>
    <property type="project" value="UniProtKB-ARBA"/>
</dbReference>
<keyword evidence="3" id="KW-0813">Transport</keyword>
<feature type="transmembrane region" description="Helical" evidence="6">
    <location>
        <begin position="400"/>
        <end position="421"/>
    </location>
</feature>
<feature type="transmembrane region" description="Helical" evidence="6">
    <location>
        <begin position="184"/>
        <end position="206"/>
    </location>
</feature>
<accession>A0ABD3RK62</accession>
<evidence type="ECO:0000313" key="9">
    <source>
        <dbReference type="Proteomes" id="UP001634393"/>
    </source>
</evidence>
<comment type="subcellular location">
    <subcellularLocation>
        <location evidence="1">Membrane</location>
        <topology evidence="1">Multi-pass membrane protein</topology>
    </subcellularLocation>
</comment>
<feature type="transmembrane region" description="Helical" evidence="6">
    <location>
        <begin position="303"/>
        <end position="327"/>
    </location>
</feature>
<evidence type="ECO:0000256" key="1">
    <source>
        <dbReference type="ARBA" id="ARBA00004141"/>
    </source>
</evidence>
<feature type="domain" description="Amino acid transporter transmembrane" evidence="7">
    <location>
        <begin position="40"/>
        <end position="421"/>
    </location>
</feature>
<dbReference type="InterPro" id="IPR013057">
    <property type="entry name" value="AA_transpt_TM"/>
</dbReference>
<keyword evidence="4 6" id="KW-1133">Transmembrane helix</keyword>
<gene>
    <name evidence="8" type="ORF">ACJIZ3_014648</name>
</gene>
<dbReference type="GO" id="GO:0006865">
    <property type="term" value="P:amino acid transport"/>
    <property type="evidence" value="ECO:0007669"/>
    <property type="project" value="UniProtKB-KW"/>
</dbReference>
<feature type="transmembrane region" description="Helical" evidence="6">
    <location>
        <begin position="226"/>
        <end position="247"/>
    </location>
</feature>
<keyword evidence="3" id="KW-0029">Amino-acid transport</keyword>
<evidence type="ECO:0000256" key="6">
    <source>
        <dbReference type="SAM" id="Phobius"/>
    </source>
</evidence>
<dbReference type="Pfam" id="PF01490">
    <property type="entry name" value="Aa_trans"/>
    <property type="match status" value="1"/>
</dbReference>
<proteinExistence type="predicted"/>
<sequence>MEPEPDHDGYSAIVPLLLVDNGESHVDSSTYNQPHSISGSTSFFKTCFNGLNALSGMGILSIPFALSSGGWLSVILFFLIACSTFYTGLLIQRCMDMDPSIRSYPDIGYRAFGPKGRIFVSMAINIELYLVATGSLILEGDNLHNLLPEIEFQIAGLVFGGKQSFIIIVGLIMQPIVWLNNMSVLSYISATGAIASFILLGSMLWAGAFDGIGFQDKGTVLNLKGLPTAVSLYAFCYCAHPVFPTLYTSMRNQKKFSKVLLVCFLVCTLSYASMAILGYLMFGSKVKSQVTLNLPTNKISSRVAIYTTLVSPFAKYALMVTPIVSALENRLLSEPNKVLSLLVRICLVLSTIIVALAVPFFEYLMSLVGTFLSVTASIILPCLCFLKISGDYRRFGFESVSLWGIALIGVIVLVVGTYVAMQEIIMHLVR</sequence>
<name>A0ABD3RK62_9LAMI</name>
<dbReference type="PANTHER" id="PTHR22950:SF705">
    <property type="entry name" value="AMINO ACID TRANSPORTER AVT1I-LIKE"/>
    <property type="match status" value="1"/>
</dbReference>